<gene>
    <name evidence="4" type="ORF">BN860_09912g</name>
</gene>
<accession>A0A8J2X546</accession>
<dbReference type="InterPro" id="IPR050346">
    <property type="entry name" value="FMO-like"/>
</dbReference>
<reference evidence="5" key="1">
    <citation type="journal article" date="2013" name="Genome Announc.">
        <title>Genome sequence of the food spoilage yeast Zygosaccharomyces bailii CLIB 213(T).</title>
        <authorList>
            <person name="Galeote V."/>
            <person name="Bigey F."/>
            <person name="Devillers H."/>
            <person name="Neuveglise C."/>
            <person name="Dequin S."/>
        </authorList>
    </citation>
    <scope>NUCLEOTIDE SEQUENCE [LARGE SCALE GENOMIC DNA]</scope>
    <source>
        <strain evidence="5">CLIB 213 / ATCC 58445 / CBS 680 / CCRC 21525 / NBRC 1098 / NCYC 1416 / NRRL Y-2227</strain>
    </source>
</reference>
<evidence type="ECO:0000313" key="5">
    <source>
        <dbReference type="Proteomes" id="UP000019375"/>
    </source>
</evidence>
<dbReference type="SUPFAM" id="SSF51905">
    <property type="entry name" value="FAD/NAD(P)-binding domain"/>
    <property type="match status" value="1"/>
</dbReference>
<evidence type="ECO:0000256" key="3">
    <source>
        <dbReference type="ARBA" id="ARBA00023002"/>
    </source>
</evidence>
<name>A0A8J2X546_ZYGB2</name>
<organism evidence="4 5">
    <name type="scientific">Zygosaccharomyces bailii (strain CLIB 213 / ATCC 58445 / CBS 680 / BCRC 21525 / NBRC 1098 / NCYC 1416 / NRRL Y-2227)</name>
    <dbReference type="NCBI Taxonomy" id="1333698"/>
    <lineage>
        <taxon>Eukaryota</taxon>
        <taxon>Fungi</taxon>
        <taxon>Dikarya</taxon>
        <taxon>Ascomycota</taxon>
        <taxon>Saccharomycotina</taxon>
        <taxon>Saccharomycetes</taxon>
        <taxon>Saccharomycetales</taxon>
        <taxon>Saccharomycetaceae</taxon>
        <taxon>Zygosaccharomyces</taxon>
    </lineage>
</organism>
<keyword evidence="5" id="KW-1185">Reference proteome</keyword>
<dbReference type="GO" id="GO:0016491">
    <property type="term" value="F:oxidoreductase activity"/>
    <property type="evidence" value="ECO:0007669"/>
    <property type="project" value="UniProtKB-KW"/>
</dbReference>
<dbReference type="Gene3D" id="3.50.50.60">
    <property type="entry name" value="FAD/NAD(P)-binding domain"/>
    <property type="match status" value="2"/>
</dbReference>
<keyword evidence="2" id="KW-0274">FAD</keyword>
<proteinExistence type="predicted"/>
<keyword evidence="3" id="KW-0560">Oxidoreductase</keyword>
<dbReference type="AlphaFoldDB" id="A0A8J2X546"/>
<dbReference type="PANTHER" id="PTHR23023">
    <property type="entry name" value="DIMETHYLANILINE MONOOXYGENASE"/>
    <property type="match status" value="1"/>
</dbReference>
<evidence type="ECO:0000256" key="1">
    <source>
        <dbReference type="ARBA" id="ARBA00022630"/>
    </source>
</evidence>
<keyword evidence="1" id="KW-0285">Flavoprotein</keyword>
<sequence length="562" mass="64159">MIQKVAVIGGGPAGLCTIHEALKERPNDRGTIYVGFEAKSELGGVWSDTPGEALDEPTTFGQLAKMKDASDAADIRKIFYNNSPILGTDGSIQLRLLSGTSSNKPLKISRRTLLREGICFAQKTGLYNNFVSNAPQDLMNFEDNPIKRSNTSLYPLSDLPCIKKCLNSYVEKNKLDKSYRMNTSVEYVDRMGPAKYVLVLKKSDPSTNYDEWYLETFDAVVLASGHYLIPYIPFYMSTPKGSELAAQTIHEFNKKFPGILIHLRDIDGWYHRVLPQLPQKTKYHRIVIVGKSFSCMDLLKRIEHLQDLIPYEIMISTDHEPVPDERNPFKWFDEWLLNNSRVILKPQIKEFINGISSPQLKFVDDTQYEVDYVLFATGYLYSFPFVSAQLSESCRIFTTPDPRNVDMLPSNISRVTGLYLHTFSIAEPTLTFCGISSNATFQSFEISAKAIVGAFTQFNELFSEQKPKDFPHYDSIWKQILPPIKEQLMWSQSRLLQTGNSGAYHYYYPLDSLFQDWLKPCQDVFPPGDRVVFPNNWRQLRQDGFAKLQQMFLETMDPSSVG</sequence>
<evidence type="ECO:0000256" key="2">
    <source>
        <dbReference type="ARBA" id="ARBA00022827"/>
    </source>
</evidence>
<dbReference type="OrthoDB" id="66881at2759"/>
<dbReference type="EMBL" id="HG316454">
    <property type="protein sequence ID" value="CDF87590.1"/>
    <property type="molecule type" value="Genomic_DNA"/>
</dbReference>
<dbReference type="InterPro" id="IPR036188">
    <property type="entry name" value="FAD/NAD-bd_sf"/>
</dbReference>
<protein>
    <submittedName>
        <fullName evidence="4">BN860_09912g1_1</fullName>
    </submittedName>
</protein>
<dbReference type="Proteomes" id="UP000019375">
    <property type="component" value="Unassembled WGS sequence"/>
</dbReference>
<evidence type="ECO:0000313" key="4">
    <source>
        <dbReference type="EMBL" id="CDF87590.1"/>
    </source>
</evidence>